<dbReference type="OrthoDB" id="77465at2759"/>
<dbReference type="GeneID" id="20084798"/>
<proteinExistence type="predicted"/>
<feature type="compositionally biased region" description="Basic and acidic residues" evidence="1">
    <location>
        <begin position="421"/>
        <end position="443"/>
    </location>
</feature>
<dbReference type="EMBL" id="KI913966">
    <property type="protein sequence ID" value="ETV99683.1"/>
    <property type="molecule type" value="Genomic_DNA"/>
</dbReference>
<accession>A0A024U092</accession>
<keyword evidence="2" id="KW-0812">Transmembrane</keyword>
<keyword evidence="2" id="KW-1133">Transmembrane helix</keyword>
<feature type="region of interest" description="Disordered" evidence="1">
    <location>
        <begin position="1"/>
        <end position="125"/>
    </location>
</feature>
<evidence type="ECO:0000256" key="1">
    <source>
        <dbReference type="SAM" id="MobiDB-lite"/>
    </source>
</evidence>
<feature type="compositionally biased region" description="Low complexity" evidence="1">
    <location>
        <begin position="104"/>
        <end position="122"/>
    </location>
</feature>
<protein>
    <submittedName>
        <fullName evidence="3">Uncharacterized protein</fullName>
    </submittedName>
</protein>
<feature type="region of interest" description="Disordered" evidence="1">
    <location>
        <begin position="421"/>
        <end position="471"/>
    </location>
</feature>
<dbReference type="RefSeq" id="XP_008871459.1">
    <property type="nucleotide sequence ID" value="XM_008873237.1"/>
</dbReference>
<feature type="compositionally biased region" description="Low complexity" evidence="1">
    <location>
        <begin position="10"/>
        <end position="19"/>
    </location>
</feature>
<reference evidence="3" key="1">
    <citation type="submission" date="2013-12" db="EMBL/GenBank/DDBJ databases">
        <title>The Genome Sequence of Aphanomyces invadans NJM9701.</title>
        <authorList>
            <consortium name="The Broad Institute Genomics Platform"/>
            <person name="Russ C."/>
            <person name="Tyler B."/>
            <person name="van West P."/>
            <person name="Dieguez-Uribeondo J."/>
            <person name="Young S.K."/>
            <person name="Zeng Q."/>
            <person name="Gargeya S."/>
            <person name="Fitzgerald M."/>
            <person name="Abouelleil A."/>
            <person name="Alvarado L."/>
            <person name="Chapman S.B."/>
            <person name="Gainer-Dewar J."/>
            <person name="Goldberg J."/>
            <person name="Griggs A."/>
            <person name="Gujja S."/>
            <person name="Hansen M."/>
            <person name="Howarth C."/>
            <person name="Imamovic A."/>
            <person name="Ireland A."/>
            <person name="Larimer J."/>
            <person name="McCowan C."/>
            <person name="Murphy C."/>
            <person name="Pearson M."/>
            <person name="Poon T.W."/>
            <person name="Priest M."/>
            <person name="Roberts A."/>
            <person name="Saif S."/>
            <person name="Shea T."/>
            <person name="Sykes S."/>
            <person name="Wortman J."/>
            <person name="Nusbaum C."/>
            <person name="Birren B."/>
        </authorList>
    </citation>
    <scope>NUCLEOTIDE SEQUENCE [LARGE SCALE GENOMIC DNA]</scope>
    <source>
        <strain evidence="3">NJM9701</strain>
    </source>
</reference>
<dbReference type="VEuPathDB" id="FungiDB:H310_07748"/>
<evidence type="ECO:0000256" key="2">
    <source>
        <dbReference type="SAM" id="Phobius"/>
    </source>
</evidence>
<keyword evidence="2" id="KW-0472">Membrane</keyword>
<feature type="transmembrane region" description="Helical" evidence="2">
    <location>
        <begin position="370"/>
        <end position="393"/>
    </location>
</feature>
<dbReference type="AlphaFoldDB" id="A0A024U092"/>
<evidence type="ECO:0000313" key="3">
    <source>
        <dbReference type="EMBL" id="ETV99683.1"/>
    </source>
</evidence>
<dbReference type="STRING" id="157072.A0A024U092"/>
<sequence length="471" mass="50403">MPTAPPPGAAPSTTAAVHAAQDKASPETSTPNATPLAPTASILPPTTNPNITATNSSSTEQSTRQTTHADTTHPLSSTTALPSSTPTDSAGIALTTAPPATIVPTSTTSQTTTPAPPTAASTVDTRVSPITTAQSHASPSNVKIACMSDTYVCRSGLLVSRDPLNDCKFYPCRDADNLPETSSPSSDAPTELASIETASTSTVVANSSHSQTPENLNWTVADSSIPWEISDAALRSFHMYNDSSVCDSLAVGIAAAERADLPSQLALFHVVMEVNCTLRGVNQTSGTFVLDISTHDGKAELTRCGLWANGTMANWLTKRNHTTTCQTPQGRREYIQQPLEHTMHLPKEGVSTASTSMFGDLAALMGKPTVLYLFIASVAGIVLLAFGFAVVIGRRRLEAMKRRQMERSILEEVATGRIEERAREAEERRRRLEEQSEDEKTPTENDALDYIGKRKKDVEPRRDGQAIFTIE</sequence>
<name>A0A024U092_9STRA</name>
<dbReference type="eggNOG" id="ENOG502R0PU">
    <property type="taxonomic scope" value="Eukaryota"/>
</dbReference>
<organism evidence="3">
    <name type="scientific">Aphanomyces invadans</name>
    <dbReference type="NCBI Taxonomy" id="157072"/>
    <lineage>
        <taxon>Eukaryota</taxon>
        <taxon>Sar</taxon>
        <taxon>Stramenopiles</taxon>
        <taxon>Oomycota</taxon>
        <taxon>Saprolegniomycetes</taxon>
        <taxon>Saprolegniales</taxon>
        <taxon>Verrucalvaceae</taxon>
        <taxon>Aphanomyces</taxon>
    </lineage>
</organism>
<feature type="compositionally biased region" description="Low complexity" evidence="1">
    <location>
        <begin position="44"/>
        <end position="90"/>
    </location>
</feature>
<gene>
    <name evidence="3" type="ORF">H310_07748</name>
</gene>